<accession>A0A6P8X1A8</accession>
<keyword evidence="3" id="KW-1185">Reference proteome</keyword>
<sequence length="271" mass="28261">MSRCLVLFLAIALACSSSNAGLRDWLDRADAIALAFEDFTLFPSKMIFSILGTKKSPVAPMKRIIAESSDNSDLITVIKSPEGGPPEYNGVKISPGGTLGKISSGIGNRVSAVADKITDRIGDRVGAVADKISDKVSESIGGVSDRLAGGLVGGLSDLTSPLTNRLTGGFFGGGNSNKPSDDGNESIMGRVSSKVTGIFRNDKPKENEQPQGQSPQTNDKETDLDIGLTDTVELESQGNQNAANGGQQNKGNNKPGGIFDSVVNPFRGLFG</sequence>
<evidence type="ECO:0000313" key="4">
    <source>
        <dbReference type="RefSeq" id="XP_034105518.1"/>
    </source>
</evidence>
<evidence type="ECO:0000256" key="2">
    <source>
        <dbReference type="SAM" id="SignalP"/>
    </source>
</evidence>
<gene>
    <name evidence="4" type="primary">LOC117568788</name>
</gene>
<name>A0A6P8X1A8_DROAB</name>
<dbReference type="GeneID" id="117568788"/>
<dbReference type="RefSeq" id="XP_034105518.1">
    <property type="nucleotide sequence ID" value="XM_034249627.2"/>
</dbReference>
<organism evidence="3 4">
    <name type="scientific">Drosophila albomicans</name>
    <name type="common">Fruit fly</name>
    <dbReference type="NCBI Taxonomy" id="7291"/>
    <lineage>
        <taxon>Eukaryota</taxon>
        <taxon>Metazoa</taxon>
        <taxon>Ecdysozoa</taxon>
        <taxon>Arthropoda</taxon>
        <taxon>Hexapoda</taxon>
        <taxon>Insecta</taxon>
        <taxon>Pterygota</taxon>
        <taxon>Neoptera</taxon>
        <taxon>Endopterygota</taxon>
        <taxon>Diptera</taxon>
        <taxon>Brachycera</taxon>
        <taxon>Muscomorpha</taxon>
        <taxon>Ephydroidea</taxon>
        <taxon>Drosophilidae</taxon>
        <taxon>Drosophila</taxon>
    </lineage>
</organism>
<dbReference type="Proteomes" id="UP000515160">
    <property type="component" value="Chromosome 3"/>
</dbReference>
<dbReference type="OrthoDB" id="7872944at2759"/>
<protein>
    <submittedName>
        <fullName evidence="4">Uncharacterized protein LOC117568788</fullName>
    </submittedName>
</protein>
<feature type="region of interest" description="Disordered" evidence="1">
    <location>
        <begin position="196"/>
        <end position="271"/>
    </location>
</feature>
<dbReference type="PROSITE" id="PS51257">
    <property type="entry name" value="PROKAR_LIPOPROTEIN"/>
    <property type="match status" value="1"/>
</dbReference>
<evidence type="ECO:0000313" key="3">
    <source>
        <dbReference type="Proteomes" id="UP000515160"/>
    </source>
</evidence>
<reference evidence="4" key="1">
    <citation type="submission" date="2025-08" db="UniProtKB">
        <authorList>
            <consortium name="RefSeq"/>
        </authorList>
    </citation>
    <scope>IDENTIFICATION</scope>
    <source>
        <strain evidence="4">15112-1751.03</strain>
        <tissue evidence="4">Whole Adult</tissue>
    </source>
</reference>
<feature type="signal peptide" evidence="2">
    <location>
        <begin position="1"/>
        <end position="20"/>
    </location>
</feature>
<feature type="chain" id="PRO_5027947434" evidence="2">
    <location>
        <begin position="21"/>
        <end position="271"/>
    </location>
</feature>
<evidence type="ECO:0000256" key="1">
    <source>
        <dbReference type="SAM" id="MobiDB-lite"/>
    </source>
</evidence>
<keyword evidence="2" id="KW-0732">Signal</keyword>
<feature type="compositionally biased region" description="Low complexity" evidence="1">
    <location>
        <begin position="237"/>
        <end position="257"/>
    </location>
</feature>
<dbReference type="AlphaFoldDB" id="A0A6P8X1A8"/>
<proteinExistence type="predicted"/>